<dbReference type="Pfam" id="PF01694">
    <property type="entry name" value="Rhomboid"/>
    <property type="match status" value="1"/>
</dbReference>
<feature type="transmembrane region" description="Helical" evidence="5">
    <location>
        <begin position="166"/>
        <end position="184"/>
    </location>
</feature>
<feature type="transmembrane region" description="Helical" evidence="5">
    <location>
        <begin position="78"/>
        <end position="98"/>
    </location>
</feature>
<evidence type="ECO:0000256" key="4">
    <source>
        <dbReference type="ARBA" id="ARBA00023136"/>
    </source>
</evidence>
<evidence type="ECO:0000256" key="5">
    <source>
        <dbReference type="SAM" id="Phobius"/>
    </source>
</evidence>
<dbReference type="Proteomes" id="UP000593966">
    <property type="component" value="Chromosome"/>
</dbReference>
<dbReference type="Gene3D" id="1.20.1540.10">
    <property type="entry name" value="Rhomboid-like"/>
    <property type="match status" value="1"/>
</dbReference>
<dbReference type="RefSeq" id="WP_130074362.1">
    <property type="nucleotide sequence ID" value="NZ_CP048659.1"/>
</dbReference>
<keyword evidence="8" id="KW-1185">Reference proteome</keyword>
<accession>A0A4Q4GW16</accession>
<feature type="transmembrane region" description="Helical" evidence="5">
    <location>
        <begin position="53"/>
        <end position="71"/>
    </location>
</feature>
<keyword evidence="2 5" id="KW-0812">Transmembrane</keyword>
<name>A0A4Q4GW16_9GAMM</name>
<keyword evidence="7" id="KW-0378">Hydrolase</keyword>
<feature type="transmembrane region" description="Helical" evidence="5">
    <location>
        <begin position="130"/>
        <end position="146"/>
    </location>
</feature>
<dbReference type="InterPro" id="IPR023826">
    <property type="entry name" value="Rhom-like_SP_proteobac"/>
</dbReference>
<evidence type="ECO:0000259" key="6">
    <source>
        <dbReference type="Pfam" id="PF01694"/>
    </source>
</evidence>
<comment type="subcellular location">
    <subcellularLocation>
        <location evidence="1">Membrane</location>
        <topology evidence="1">Multi-pass membrane protein</topology>
    </subcellularLocation>
</comment>
<keyword evidence="3 5" id="KW-1133">Transmembrane helix</keyword>
<proteinExistence type="predicted"/>
<dbReference type="OrthoDB" id="196054at2"/>
<evidence type="ECO:0000313" key="8">
    <source>
        <dbReference type="Proteomes" id="UP000593966"/>
    </source>
</evidence>
<dbReference type="InterPro" id="IPR035952">
    <property type="entry name" value="Rhomboid-like_sf"/>
</dbReference>
<organism evidence="7 8">
    <name type="scientific">Acinetobacter piscicola</name>
    <dbReference type="NCBI Taxonomy" id="2006115"/>
    <lineage>
        <taxon>Bacteria</taxon>
        <taxon>Pseudomonadati</taxon>
        <taxon>Pseudomonadota</taxon>
        <taxon>Gammaproteobacteria</taxon>
        <taxon>Moraxellales</taxon>
        <taxon>Moraxellaceae</taxon>
        <taxon>Acinetobacter</taxon>
    </lineage>
</organism>
<dbReference type="AlphaFoldDB" id="A0A4Q4GW16"/>
<protein>
    <submittedName>
        <fullName evidence="7">Rhombosortase</fullName>
        <ecNumber evidence="7">3.4.21.-</ecNumber>
    </submittedName>
</protein>
<sequence length="195" mass="22734">MQEIQLKKRMILIASCICIAACLQIFQSTFIYWRYTFFSEIWRWWTAHWVHVGWIHFALNMIAFACLPFIFPHIQNRFIILLLLILAPLCSLSFYYFYPEIEAYAGLSGVLHGLYVAAAFFYLKFRKERNFAVLVLCLVVAKLIWENTFGQIGTAQLIGSPVLVEAHLVGTFWGAILAVMYLLYQQLFIENKNKS</sequence>
<feature type="transmembrane region" description="Helical" evidence="5">
    <location>
        <begin position="12"/>
        <end position="33"/>
    </location>
</feature>
<dbReference type="GO" id="GO:0016020">
    <property type="term" value="C:membrane"/>
    <property type="evidence" value="ECO:0007669"/>
    <property type="project" value="UniProtKB-SubCell"/>
</dbReference>
<dbReference type="EMBL" id="CP048659">
    <property type="protein sequence ID" value="QOW44914.1"/>
    <property type="molecule type" value="Genomic_DNA"/>
</dbReference>
<evidence type="ECO:0000256" key="3">
    <source>
        <dbReference type="ARBA" id="ARBA00022989"/>
    </source>
</evidence>
<evidence type="ECO:0000313" key="7">
    <source>
        <dbReference type="EMBL" id="QOW44914.1"/>
    </source>
</evidence>
<reference evidence="7 8" key="1">
    <citation type="submission" date="2020-02" db="EMBL/GenBank/DDBJ databases">
        <title>Tigecycline-resistant Acinetobacter species from pigs and migratory birds.</title>
        <authorList>
            <person name="Chen C."/>
            <person name="Sun J."/>
            <person name="Liao X.-P."/>
            <person name="Liu Y.-H."/>
        </authorList>
    </citation>
    <scope>NUCLEOTIDE SEQUENCE [LARGE SCALE GENOMIC DNA]</scope>
    <source>
        <strain evidence="7 8">YH12207_T</strain>
    </source>
</reference>
<dbReference type="EC" id="3.4.21.-" evidence="7"/>
<feature type="domain" description="Peptidase S54 rhomboid" evidence="6">
    <location>
        <begin position="40"/>
        <end position="182"/>
    </location>
</feature>
<evidence type="ECO:0000256" key="1">
    <source>
        <dbReference type="ARBA" id="ARBA00004141"/>
    </source>
</evidence>
<dbReference type="InterPro" id="IPR022764">
    <property type="entry name" value="Peptidase_S54_rhomboid_dom"/>
</dbReference>
<feature type="transmembrane region" description="Helical" evidence="5">
    <location>
        <begin position="104"/>
        <end position="123"/>
    </location>
</feature>
<keyword evidence="4 5" id="KW-0472">Membrane</keyword>
<dbReference type="GO" id="GO:0004252">
    <property type="term" value="F:serine-type endopeptidase activity"/>
    <property type="evidence" value="ECO:0007669"/>
    <property type="project" value="InterPro"/>
</dbReference>
<gene>
    <name evidence="7" type="primary">rrtA</name>
    <name evidence="7" type="ORF">G0028_02770</name>
</gene>
<dbReference type="NCBIfam" id="TIGR03902">
    <property type="entry name" value="rhom_GG_sort"/>
    <property type="match status" value="1"/>
</dbReference>
<evidence type="ECO:0000256" key="2">
    <source>
        <dbReference type="ARBA" id="ARBA00022692"/>
    </source>
</evidence>
<dbReference type="SUPFAM" id="SSF144091">
    <property type="entry name" value="Rhomboid-like"/>
    <property type="match status" value="1"/>
</dbReference>